<dbReference type="InterPro" id="IPR002126">
    <property type="entry name" value="Cadherin-like_dom"/>
</dbReference>
<keyword evidence="4 7" id="KW-0472">Membrane</keyword>
<dbReference type="CDD" id="cd11304">
    <property type="entry name" value="Cadherin_repeat"/>
    <property type="match status" value="1"/>
</dbReference>
<feature type="compositionally biased region" description="Acidic residues" evidence="6">
    <location>
        <begin position="338"/>
        <end position="347"/>
    </location>
</feature>
<dbReference type="Gene3D" id="2.60.40.60">
    <property type="entry name" value="Cadherins"/>
    <property type="match status" value="1"/>
</dbReference>
<comment type="caution">
    <text evidence="9">The sequence shown here is derived from an EMBL/GenBank/DDBJ whole genome shotgun (WGS) entry which is preliminary data.</text>
</comment>
<feature type="compositionally biased region" description="Basic and acidic residues" evidence="6">
    <location>
        <begin position="325"/>
        <end position="337"/>
    </location>
</feature>
<dbReference type="SUPFAM" id="SSF49313">
    <property type="entry name" value="Cadherin-like"/>
    <property type="match status" value="1"/>
</dbReference>
<dbReference type="PROSITE" id="PS50268">
    <property type="entry name" value="CADHERIN_2"/>
    <property type="match status" value="1"/>
</dbReference>
<evidence type="ECO:0000313" key="10">
    <source>
        <dbReference type="Proteomes" id="UP001345963"/>
    </source>
</evidence>
<reference evidence="9 10" key="1">
    <citation type="submission" date="2021-07" db="EMBL/GenBank/DDBJ databases">
        <authorList>
            <person name="Palmer J.M."/>
        </authorList>
    </citation>
    <scope>NUCLEOTIDE SEQUENCE [LARGE SCALE GENOMIC DNA]</scope>
    <source>
        <strain evidence="9 10">AT_MEX2019</strain>
        <tissue evidence="9">Muscle</tissue>
    </source>
</reference>
<dbReference type="PANTHER" id="PTHR24027:SF438">
    <property type="entry name" value="CADHERIN 23"/>
    <property type="match status" value="1"/>
</dbReference>
<evidence type="ECO:0000256" key="2">
    <source>
        <dbReference type="ARBA" id="ARBA00022737"/>
    </source>
</evidence>
<evidence type="ECO:0000256" key="1">
    <source>
        <dbReference type="ARBA" id="ARBA00004370"/>
    </source>
</evidence>
<evidence type="ECO:0000256" key="7">
    <source>
        <dbReference type="SAM" id="Phobius"/>
    </source>
</evidence>
<dbReference type="InterPro" id="IPR039808">
    <property type="entry name" value="Cadherin"/>
</dbReference>
<protein>
    <recommendedName>
        <fullName evidence="8">Cadherin domain-containing protein</fullName>
    </recommendedName>
</protein>
<keyword evidence="3 5" id="KW-0106">Calcium</keyword>
<evidence type="ECO:0000256" key="3">
    <source>
        <dbReference type="ARBA" id="ARBA00022837"/>
    </source>
</evidence>
<proteinExistence type="predicted"/>
<evidence type="ECO:0000256" key="5">
    <source>
        <dbReference type="PROSITE-ProRule" id="PRU00043"/>
    </source>
</evidence>
<feature type="domain" description="Cadherin" evidence="8">
    <location>
        <begin position="2"/>
        <end position="114"/>
    </location>
</feature>
<keyword evidence="10" id="KW-1185">Reference proteome</keyword>
<organism evidence="9 10">
    <name type="scientific">Ataeniobius toweri</name>
    <dbReference type="NCBI Taxonomy" id="208326"/>
    <lineage>
        <taxon>Eukaryota</taxon>
        <taxon>Metazoa</taxon>
        <taxon>Chordata</taxon>
        <taxon>Craniata</taxon>
        <taxon>Vertebrata</taxon>
        <taxon>Euteleostomi</taxon>
        <taxon>Actinopterygii</taxon>
        <taxon>Neopterygii</taxon>
        <taxon>Teleostei</taxon>
        <taxon>Neoteleostei</taxon>
        <taxon>Acanthomorphata</taxon>
        <taxon>Ovalentaria</taxon>
        <taxon>Atherinomorphae</taxon>
        <taxon>Cyprinodontiformes</taxon>
        <taxon>Goodeidae</taxon>
        <taxon>Ataeniobius</taxon>
    </lineage>
</organism>
<keyword evidence="7" id="KW-0812">Transmembrane</keyword>
<dbReference type="PANTHER" id="PTHR24027">
    <property type="entry name" value="CADHERIN-23"/>
    <property type="match status" value="1"/>
</dbReference>
<feature type="region of interest" description="Disordered" evidence="6">
    <location>
        <begin position="322"/>
        <end position="347"/>
    </location>
</feature>
<sequence length="361" mass="38624">VVSEGAGKGTSVAGVTASDQDSGVNRQISFKVSSVQFENSVTNTTKPMGMLFEAVTTQQQDIYVGIIQTTEGLELTLKGKYLVTVNATDSGGLSSSTVLEIFTIDESFQTQLQFRITKAEVENSLSEITRAITAATSAAVHIVKISEVSSARSENGPKSVMLAYFIFLNGTALTSSEVEKKLSDANHFPTLNALGLMNIGSAPVTETKTDPVKYILLGVMGGLIIVLIVLTTSLLCTRRNYKRKLKAANAMKSTTMSDNQKGGAVVPGTNKYTMEGANPVLNLNIDSAIALDLDLNEESSDTDKVSLNSLDLGGPHYNMIMSENNKNDDKRGILWDKEADEPPEYDEPLGAALAQLGSTHK</sequence>
<feature type="non-terminal residue" evidence="9">
    <location>
        <position position="1"/>
    </location>
</feature>
<gene>
    <name evidence="9" type="ORF">ATANTOWER_006811</name>
</gene>
<keyword evidence="7" id="KW-1133">Transmembrane helix</keyword>
<evidence type="ECO:0000256" key="4">
    <source>
        <dbReference type="ARBA" id="ARBA00023136"/>
    </source>
</evidence>
<dbReference type="EMBL" id="JAHUTI010011612">
    <property type="protein sequence ID" value="MED6236271.1"/>
    <property type="molecule type" value="Genomic_DNA"/>
</dbReference>
<evidence type="ECO:0000259" key="8">
    <source>
        <dbReference type="PROSITE" id="PS50268"/>
    </source>
</evidence>
<feature type="transmembrane region" description="Helical" evidence="7">
    <location>
        <begin position="214"/>
        <end position="236"/>
    </location>
</feature>
<comment type="subcellular location">
    <subcellularLocation>
        <location evidence="1">Membrane</location>
    </subcellularLocation>
</comment>
<keyword evidence="2" id="KW-0677">Repeat</keyword>
<name>A0ABU7ADN0_9TELE</name>
<dbReference type="InterPro" id="IPR015919">
    <property type="entry name" value="Cadherin-like_sf"/>
</dbReference>
<accession>A0ABU7ADN0</accession>
<dbReference type="Proteomes" id="UP001345963">
    <property type="component" value="Unassembled WGS sequence"/>
</dbReference>
<evidence type="ECO:0000313" key="9">
    <source>
        <dbReference type="EMBL" id="MED6236271.1"/>
    </source>
</evidence>
<evidence type="ECO:0000256" key="6">
    <source>
        <dbReference type="SAM" id="MobiDB-lite"/>
    </source>
</evidence>